<dbReference type="OrthoDB" id="194865at2759"/>
<evidence type="ECO:0000256" key="4">
    <source>
        <dbReference type="ARBA" id="ARBA00022801"/>
    </source>
</evidence>
<evidence type="ECO:0000256" key="2">
    <source>
        <dbReference type="ARBA" id="ARBA00020672"/>
    </source>
</evidence>
<keyword evidence="11" id="KW-1185">Reference proteome</keyword>
<dbReference type="RefSeq" id="XP_027619338.1">
    <property type="nucleotide sequence ID" value="XM_027763537.1"/>
</dbReference>
<dbReference type="FunCoup" id="A0A401H1W8">
    <property type="interactions" value="518"/>
</dbReference>
<feature type="region of interest" description="Disordered" evidence="8">
    <location>
        <begin position="15"/>
        <end position="72"/>
    </location>
</feature>
<keyword evidence="4 6" id="KW-0378">Hydrolase</keyword>
<dbReference type="Gene3D" id="3.40.50.1820">
    <property type="entry name" value="alpha/beta hydrolase"/>
    <property type="match status" value="1"/>
</dbReference>
<evidence type="ECO:0000256" key="6">
    <source>
        <dbReference type="PIRNR" id="PIRNR022950"/>
    </source>
</evidence>
<dbReference type="GeneID" id="38785342"/>
<keyword evidence="3 6" id="KW-0719">Serine esterase</keyword>
<feature type="active site" evidence="7">
    <location>
        <position position="195"/>
    </location>
</feature>
<feature type="compositionally biased region" description="Pro residues" evidence="8">
    <location>
        <begin position="49"/>
        <end position="58"/>
    </location>
</feature>
<accession>A0A401H1W8</accession>
<dbReference type="PANTHER" id="PTHR14189">
    <property type="entry name" value="PROTEIN PHOSPHATASE METHYLESTERASE-1 RELATED"/>
    <property type="match status" value="1"/>
</dbReference>
<dbReference type="InterPro" id="IPR000073">
    <property type="entry name" value="AB_hydrolase_1"/>
</dbReference>
<name>A0A401H1W8_9APHY</name>
<protein>
    <recommendedName>
        <fullName evidence="2 6">Protein phosphatase methylesterase 1</fullName>
        <shortName evidence="6">PME-1</shortName>
        <ecNumber evidence="6">3.1.1.-</ecNumber>
    </recommendedName>
</protein>
<dbReference type="PANTHER" id="PTHR14189:SF0">
    <property type="entry name" value="PROTEIN PHOSPHATASE METHYLESTERASE 1"/>
    <property type="match status" value="1"/>
</dbReference>
<evidence type="ECO:0000256" key="7">
    <source>
        <dbReference type="PIRSR" id="PIRSR022950-1"/>
    </source>
</evidence>
<evidence type="ECO:0000256" key="1">
    <source>
        <dbReference type="ARBA" id="ARBA00008645"/>
    </source>
</evidence>
<gene>
    <name evidence="10" type="ORF">SCP_1302400</name>
</gene>
<proteinExistence type="inferred from homology"/>
<comment type="catalytic activity">
    <reaction evidence="5">
        <text>[phosphatase 2A protein]-C-terminal L-leucine methyl ester + H2O = [phosphatase 2A protein]-C-terminal L-leucine + methanol + H(+)</text>
        <dbReference type="Rhea" id="RHEA:48548"/>
        <dbReference type="Rhea" id="RHEA-COMP:12134"/>
        <dbReference type="Rhea" id="RHEA-COMP:12135"/>
        <dbReference type="ChEBI" id="CHEBI:15377"/>
        <dbReference type="ChEBI" id="CHEBI:15378"/>
        <dbReference type="ChEBI" id="CHEBI:17790"/>
        <dbReference type="ChEBI" id="CHEBI:90516"/>
        <dbReference type="ChEBI" id="CHEBI:90517"/>
        <dbReference type="EC" id="3.1.1.89"/>
    </reaction>
</comment>
<evidence type="ECO:0000256" key="8">
    <source>
        <dbReference type="SAM" id="MobiDB-lite"/>
    </source>
</evidence>
<evidence type="ECO:0000313" key="10">
    <source>
        <dbReference type="EMBL" id="GBE88425.1"/>
    </source>
</evidence>
<dbReference type="EC" id="3.1.1.-" evidence="6"/>
<dbReference type="PIRSF" id="PIRSF022950">
    <property type="entry name" value="PPase_methylesterase_euk"/>
    <property type="match status" value="1"/>
</dbReference>
<comment type="similarity">
    <text evidence="1 6">Belongs to the AB hydrolase superfamily.</text>
</comment>
<sequence>MSDLYRSALAARIAKLPTLPHSDEDEDDDEESEAVDSLGSLPSTMGPPQVIPRAPPRPVRTTRRNSSVDHSPLSAAHFFDQATQVDVPDSGLDVRVFYTPPKFANGAVMICHHGAGHSGLTFACLAKEITALSNGECGVLALDCRGHGKTTRRELPPPPEEDLSLETLTMDFVNLLKVVYPNSASAPTLLLVGHSLGGSVCVNALPLLMDLGYRFTGVAVLDIVEEFTLEALPQMHSLLDARRAGFDSPEDAIEFHVRTNVIRNLESARVSVPGLIVPSTLPTEPPYVWRTSLRDTAPYWTSWFTGLSRKFLAARAARLLVLAGTERLDRELMIGQMQGKFQLVVMPGVGHLLQEDDPGRLASVLVEFWRRNDRVTQGVKKVGEL</sequence>
<dbReference type="AlphaFoldDB" id="A0A401H1W8"/>
<feature type="active site" evidence="7">
    <location>
        <position position="222"/>
    </location>
</feature>
<comment type="function">
    <text evidence="6">Demethylates proteins that have been reversibly carboxymethylated.</text>
</comment>
<dbReference type="Proteomes" id="UP000287166">
    <property type="component" value="Unassembled WGS sequence"/>
</dbReference>
<feature type="compositionally biased region" description="Acidic residues" evidence="8">
    <location>
        <begin position="23"/>
        <end position="34"/>
    </location>
</feature>
<comment type="caution">
    <text evidence="10">The sequence shown here is derived from an EMBL/GenBank/DDBJ whole genome shotgun (WGS) entry which is preliminary data.</text>
</comment>
<evidence type="ECO:0000256" key="5">
    <source>
        <dbReference type="ARBA" id="ARBA00049203"/>
    </source>
</evidence>
<dbReference type="InParanoid" id="A0A401H1W8"/>
<organism evidence="10 11">
    <name type="scientific">Sparassis crispa</name>
    <dbReference type="NCBI Taxonomy" id="139825"/>
    <lineage>
        <taxon>Eukaryota</taxon>
        <taxon>Fungi</taxon>
        <taxon>Dikarya</taxon>
        <taxon>Basidiomycota</taxon>
        <taxon>Agaricomycotina</taxon>
        <taxon>Agaricomycetes</taxon>
        <taxon>Polyporales</taxon>
        <taxon>Sparassidaceae</taxon>
        <taxon>Sparassis</taxon>
    </lineage>
</organism>
<dbReference type="Pfam" id="PF12697">
    <property type="entry name" value="Abhydrolase_6"/>
    <property type="match status" value="1"/>
</dbReference>
<dbReference type="STRING" id="139825.A0A401H1W8"/>
<feature type="active site" evidence="7">
    <location>
        <position position="351"/>
    </location>
</feature>
<reference evidence="10 11" key="1">
    <citation type="journal article" date="2018" name="Sci. Rep.">
        <title>Genome sequence of the cauliflower mushroom Sparassis crispa (Hanabiratake) and its association with beneficial usage.</title>
        <authorList>
            <person name="Kiyama R."/>
            <person name="Furutani Y."/>
            <person name="Kawaguchi K."/>
            <person name="Nakanishi T."/>
        </authorList>
    </citation>
    <scope>NUCLEOTIDE SEQUENCE [LARGE SCALE GENOMIC DNA]</scope>
</reference>
<dbReference type="InterPro" id="IPR029058">
    <property type="entry name" value="AB_hydrolase_fold"/>
</dbReference>
<feature type="domain" description="AB hydrolase-1" evidence="9">
    <location>
        <begin position="110"/>
        <end position="363"/>
    </location>
</feature>
<evidence type="ECO:0000259" key="9">
    <source>
        <dbReference type="Pfam" id="PF12697"/>
    </source>
</evidence>
<dbReference type="SUPFAM" id="SSF53474">
    <property type="entry name" value="alpha/beta-Hydrolases"/>
    <property type="match status" value="1"/>
</dbReference>
<dbReference type="EMBL" id="BFAD01000013">
    <property type="protein sequence ID" value="GBE88425.1"/>
    <property type="molecule type" value="Genomic_DNA"/>
</dbReference>
<dbReference type="GO" id="GO:0051723">
    <property type="term" value="F:protein methylesterase activity"/>
    <property type="evidence" value="ECO:0007669"/>
    <property type="project" value="UniProtKB-EC"/>
</dbReference>
<evidence type="ECO:0000313" key="11">
    <source>
        <dbReference type="Proteomes" id="UP000287166"/>
    </source>
</evidence>
<dbReference type="InterPro" id="IPR016812">
    <property type="entry name" value="PPase_methylesterase_euk"/>
</dbReference>
<evidence type="ECO:0000256" key="3">
    <source>
        <dbReference type="ARBA" id="ARBA00022487"/>
    </source>
</evidence>